<comment type="caution">
    <text evidence="1">The sequence shown here is derived from an EMBL/GenBank/DDBJ whole genome shotgun (WGS) entry which is preliminary data.</text>
</comment>
<evidence type="ECO:0000313" key="2">
    <source>
        <dbReference type="Proteomes" id="UP001476798"/>
    </source>
</evidence>
<keyword evidence="2" id="KW-1185">Reference proteome</keyword>
<organism evidence="1 2">
    <name type="scientific">Goodea atripinnis</name>
    <dbReference type="NCBI Taxonomy" id="208336"/>
    <lineage>
        <taxon>Eukaryota</taxon>
        <taxon>Metazoa</taxon>
        <taxon>Chordata</taxon>
        <taxon>Craniata</taxon>
        <taxon>Vertebrata</taxon>
        <taxon>Euteleostomi</taxon>
        <taxon>Actinopterygii</taxon>
        <taxon>Neopterygii</taxon>
        <taxon>Teleostei</taxon>
        <taxon>Neoteleostei</taxon>
        <taxon>Acanthomorphata</taxon>
        <taxon>Ovalentaria</taxon>
        <taxon>Atherinomorphae</taxon>
        <taxon>Cyprinodontiformes</taxon>
        <taxon>Goodeidae</taxon>
        <taxon>Goodea</taxon>
    </lineage>
</organism>
<name>A0ABV0PKA6_9TELE</name>
<sequence length="111" mass="12680">MPPSICQISVPNTKTYESTVEPLNANMFEYKFLPIRILHGYPEFLSQLNVKDNSVKRLCRPVVVLWQSWLCVISRFHMLLHVTCTCHNVSKEVEGGGEALSSKAIIEMRVM</sequence>
<reference evidence="1 2" key="1">
    <citation type="submission" date="2021-06" db="EMBL/GenBank/DDBJ databases">
        <authorList>
            <person name="Palmer J.M."/>
        </authorList>
    </citation>
    <scope>NUCLEOTIDE SEQUENCE [LARGE SCALE GENOMIC DNA]</scope>
    <source>
        <strain evidence="1 2">GA_2019</strain>
        <tissue evidence="1">Muscle</tissue>
    </source>
</reference>
<gene>
    <name evidence="1" type="ORF">GOODEAATRI_002788</name>
</gene>
<protein>
    <submittedName>
        <fullName evidence="1">Uncharacterized protein</fullName>
    </submittedName>
</protein>
<dbReference type="Proteomes" id="UP001476798">
    <property type="component" value="Unassembled WGS sequence"/>
</dbReference>
<evidence type="ECO:0000313" key="1">
    <source>
        <dbReference type="EMBL" id="MEQ2183910.1"/>
    </source>
</evidence>
<dbReference type="EMBL" id="JAHRIO010080066">
    <property type="protein sequence ID" value="MEQ2183910.1"/>
    <property type="molecule type" value="Genomic_DNA"/>
</dbReference>
<proteinExistence type="predicted"/>
<accession>A0ABV0PKA6</accession>